<proteinExistence type="predicted"/>
<dbReference type="AlphaFoldDB" id="A0A976M826"/>
<accession>A0A976M826</accession>
<sequence length="775" mass="89367">MDWKKFYNSPLGESKSSPNPSSVVNLLKLYRDYEYSRPKKKAEEPENDKCFKPSLLKKPPESFVISEMRKDLDKWDTEKGDILEIIDMHFGKRRDSNKKGEKTHTQRTYNEYVDSEKGSDKLDIVMSTETEILVSCLDNHSFYERATEEDHKTFIENAAKLLTKAGLNQTDFLTLLLDMGKLSSNKSPNFLSRYFRLSLNHMHRLSWASLHLSILNSTDVFVNSLVFNKNMSTFEIMKSLLKCAKFMYPPETAVPDGEPVKRCREFYFFLAYLLFRTGSAQCLNSLAKDKETNMASHKLDHTQFPPLFTELCELLRDILLDKQNLNKHDLGDRFSMEYLPTEPGNYYSPVKGANFYSRLLLSIVYPDIYTHREAIKLATKEDYLWYKIHIILAASGTTQRQLAYNLCCDLEEEVSQISLNDPDYVNKMFMYAYFLALAGGVMDSLRLLLKFVRDRYVQSLAGVFLVYFENCHLFEFNDLRYIAYNLWKVDPVPSQSDEPSYLVRMLFDRKRKLTAELKILLATLLPGPKNMIAVKYAVSENFSEAVQPYFLGPPTTKNGMLMVGPLLQKLINLSLKRNSAKYAILLLAQYSAEVGLKISSFKCFYCIQDVENCAAILESCCCNLFNKDLSEEDTAFDIQDMVVYYTLLKNLVPNNKHVNDLKETFNCLQLCVLVKEGRYMEAINYCRKNKILENVMEVLRNESHQIYFNALYSYINAIKLLVSNGKQPSELLNPSEASNLFDMLDSAYRNTNTDSKKALDGVHQLLSFVSVSPPR</sequence>
<name>A0A976M826_THEOR</name>
<gene>
    <name evidence="2" type="ORF">MACJ_001315</name>
</gene>
<feature type="region of interest" description="Disordered" evidence="1">
    <location>
        <begin position="1"/>
        <end position="22"/>
    </location>
</feature>
<organism evidence="2 3">
    <name type="scientific">Theileria orientalis</name>
    <dbReference type="NCBI Taxonomy" id="68886"/>
    <lineage>
        <taxon>Eukaryota</taxon>
        <taxon>Sar</taxon>
        <taxon>Alveolata</taxon>
        <taxon>Apicomplexa</taxon>
        <taxon>Aconoidasida</taxon>
        <taxon>Piroplasmida</taxon>
        <taxon>Theileriidae</taxon>
        <taxon>Theileria</taxon>
    </lineage>
</organism>
<dbReference type="Proteomes" id="UP000244803">
    <property type="component" value="Chromosome 2"/>
</dbReference>
<evidence type="ECO:0000313" key="3">
    <source>
        <dbReference type="Proteomes" id="UP000244803"/>
    </source>
</evidence>
<protein>
    <submittedName>
        <fullName evidence="2">Uncharacterized protein</fullName>
    </submittedName>
</protein>
<reference evidence="2" key="1">
    <citation type="submission" date="2022-07" db="EMBL/GenBank/DDBJ databases">
        <title>Evaluation of T. orientalis genome assembly methods using nanopore sequencing and analysis of variation between genomes.</title>
        <authorList>
            <person name="Yam J."/>
            <person name="Micallef M.L."/>
            <person name="Liu M."/>
            <person name="Djordjevic S.P."/>
            <person name="Bogema D.R."/>
            <person name="Jenkins C."/>
        </authorList>
    </citation>
    <scope>NUCLEOTIDE SEQUENCE</scope>
    <source>
        <strain evidence="2">Fish Creek</strain>
    </source>
</reference>
<evidence type="ECO:0000256" key="1">
    <source>
        <dbReference type="SAM" id="MobiDB-lite"/>
    </source>
</evidence>
<dbReference type="OrthoDB" id="360496at2759"/>
<dbReference type="EMBL" id="CP056068">
    <property type="protein sequence ID" value="UKJ90382.2"/>
    <property type="molecule type" value="Genomic_DNA"/>
</dbReference>
<evidence type="ECO:0000313" key="2">
    <source>
        <dbReference type="EMBL" id="UKJ90382.2"/>
    </source>
</evidence>